<dbReference type="GeneID" id="19902648"/>
<dbReference type="PANTHER" id="PTHR28094">
    <property type="entry name" value="MEIOTICALLY UP-REGULATED GENE 113 PROTEIN"/>
    <property type="match status" value="1"/>
</dbReference>
<dbReference type="Proteomes" id="UP000016924">
    <property type="component" value="Unassembled WGS sequence"/>
</dbReference>
<dbReference type="EMBL" id="JH767578">
    <property type="protein sequence ID" value="EON66094.1"/>
    <property type="molecule type" value="Genomic_DNA"/>
</dbReference>
<feature type="compositionally biased region" description="Basic and acidic residues" evidence="1">
    <location>
        <begin position="58"/>
        <end position="67"/>
    </location>
</feature>
<protein>
    <recommendedName>
        <fullName evidence="2">Bacteriophage T5 Orf172 DNA-binding domain-containing protein</fullName>
    </recommendedName>
</protein>
<feature type="domain" description="Bacteriophage T5 Orf172 DNA-binding" evidence="2">
    <location>
        <begin position="119"/>
        <end position="206"/>
    </location>
</feature>
<evidence type="ECO:0000313" key="4">
    <source>
        <dbReference type="Proteomes" id="UP000016924"/>
    </source>
</evidence>
<dbReference type="STRING" id="1168221.R7YWD9"/>
<dbReference type="HOGENOM" id="CLU_821397_0_0_1"/>
<dbReference type="PANTHER" id="PTHR28094:SF1">
    <property type="entry name" value="MEIOTICALLY UP-REGULATED GENE 113 PROTEIN"/>
    <property type="match status" value="1"/>
</dbReference>
<dbReference type="SMART" id="SM00974">
    <property type="entry name" value="T5orf172"/>
    <property type="match status" value="1"/>
</dbReference>
<reference evidence="4" key="1">
    <citation type="submission" date="2012-06" db="EMBL/GenBank/DDBJ databases">
        <title>The genome sequence of Coniosporium apollinis CBS 100218.</title>
        <authorList>
            <consortium name="The Broad Institute Genome Sequencing Platform"/>
            <person name="Cuomo C."/>
            <person name="Gorbushina A."/>
            <person name="Noack S."/>
            <person name="Walker B."/>
            <person name="Young S.K."/>
            <person name="Zeng Q."/>
            <person name="Gargeya S."/>
            <person name="Fitzgerald M."/>
            <person name="Haas B."/>
            <person name="Abouelleil A."/>
            <person name="Alvarado L."/>
            <person name="Arachchi H.M."/>
            <person name="Berlin A.M."/>
            <person name="Chapman S.B."/>
            <person name="Goldberg J."/>
            <person name="Griggs A."/>
            <person name="Gujja S."/>
            <person name="Hansen M."/>
            <person name="Howarth C."/>
            <person name="Imamovic A."/>
            <person name="Larimer J."/>
            <person name="McCowan C."/>
            <person name="Montmayeur A."/>
            <person name="Murphy C."/>
            <person name="Neiman D."/>
            <person name="Pearson M."/>
            <person name="Priest M."/>
            <person name="Roberts A."/>
            <person name="Saif S."/>
            <person name="Shea T."/>
            <person name="Sisk P."/>
            <person name="Sykes S."/>
            <person name="Wortman J."/>
            <person name="Nusbaum C."/>
            <person name="Birren B."/>
        </authorList>
    </citation>
    <scope>NUCLEOTIDE SEQUENCE [LARGE SCALE GENOMIC DNA]</scope>
    <source>
        <strain evidence="4">CBS 100218</strain>
    </source>
</reference>
<keyword evidence="4" id="KW-1185">Reference proteome</keyword>
<proteinExistence type="predicted"/>
<dbReference type="OrthoDB" id="3511049at2759"/>
<dbReference type="InterPro" id="IPR018306">
    <property type="entry name" value="Phage_T5_Orf172_DNA-bd"/>
</dbReference>
<organism evidence="3 4">
    <name type="scientific">Coniosporium apollinis (strain CBS 100218)</name>
    <name type="common">Rock-inhabiting black yeast</name>
    <dbReference type="NCBI Taxonomy" id="1168221"/>
    <lineage>
        <taxon>Eukaryota</taxon>
        <taxon>Fungi</taxon>
        <taxon>Dikarya</taxon>
        <taxon>Ascomycota</taxon>
        <taxon>Pezizomycotina</taxon>
        <taxon>Dothideomycetes</taxon>
        <taxon>Dothideomycetes incertae sedis</taxon>
        <taxon>Coniosporium</taxon>
    </lineage>
</organism>
<feature type="region of interest" description="Disordered" evidence="1">
    <location>
        <begin position="34"/>
        <end position="74"/>
    </location>
</feature>
<dbReference type="eggNOG" id="ENOG502SZ7P">
    <property type="taxonomic scope" value="Eukaryota"/>
</dbReference>
<sequence length="338" mass="38269">MSAERSSLKTTASQIALQAPITNVLRPKTHTEIIVIDDDTDAPGSEHGSTDSADEDSEPRPQLREKQSTSSQVSVAVKVPNEIDDNIRTRLRRPVPAKNATDRTAKEAAVGQVYILRDPSQPELLKIGFTDIEISERCKQIRYRCKMQLEIIYTDCLPVRNARRAEALAHAELSNFQEPPKCVHHDTHREWFRVTAEEALQVVRRWMNFMQQVPYDDDGKLAEFWLLRIQTMPRPSATEQPHDHDARHQRWSATLAAKLKPESTPAPEAGSTIRWSNSAQTVLRRVPRVKWILFGKLLLWMAACCFAGSKLGNGARQLLELFPSLLAMTSVLFFELAV</sequence>
<gene>
    <name evidence="3" type="ORF">W97_05337</name>
</gene>
<dbReference type="Pfam" id="PF10544">
    <property type="entry name" value="T5orf172"/>
    <property type="match status" value="1"/>
</dbReference>
<dbReference type="AlphaFoldDB" id="R7YWD9"/>
<evidence type="ECO:0000259" key="2">
    <source>
        <dbReference type="SMART" id="SM00974"/>
    </source>
</evidence>
<evidence type="ECO:0000256" key="1">
    <source>
        <dbReference type="SAM" id="MobiDB-lite"/>
    </source>
</evidence>
<evidence type="ECO:0000313" key="3">
    <source>
        <dbReference type="EMBL" id="EON66094.1"/>
    </source>
</evidence>
<dbReference type="RefSeq" id="XP_007781411.1">
    <property type="nucleotide sequence ID" value="XM_007783221.1"/>
</dbReference>
<dbReference type="InterPro" id="IPR053006">
    <property type="entry name" value="Meiosis_regulatory"/>
</dbReference>
<accession>R7YWD9</accession>
<name>R7YWD9_CONA1</name>